<organism evidence="1 2">
    <name type="scientific">Sphaerimonospora thailandensis</name>
    <dbReference type="NCBI Taxonomy" id="795644"/>
    <lineage>
        <taxon>Bacteria</taxon>
        <taxon>Bacillati</taxon>
        <taxon>Actinomycetota</taxon>
        <taxon>Actinomycetes</taxon>
        <taxon>Streptosporangiales</taxon>
        <taxon>Streptosporangiaceae</taxon>
        <taxon>Sphaerimonospora</taxon>
    </lineage>
</organism>
<proteinExistence type="predicted"/>
<accession>A0A8J3RAN7</accession>
<evidence type="ECO:0000313" key="1">
    <source>
        <dbReference type="EMBL" id="GIH71543.1"/>
    </source>
</evidence>
<dbReference type="AlphaFoldDB" id="A0A8J3RAN7"/>
<dbReference type="RefSeq" id="WP_204017242.1">
    <property type="nucleotide sequence ID" value="NZ_BOOG01000036.1"/>
</dbReference>
<name>A0A8J3RAN7_9ACTN</name>
<sequence>MPDDAPKLEKKIVVLHRDDYNRARSVVPELLTDPFTTVVPVPLRPPLSDDPTLQSIEDVLQPGTLLIRNRWDADTYVEAALAYERISAAKFNLVAEVCQMLGAARLEVREIREVTEDGQVGAAIRFQAGAVTGSVHGVGESLRRVAQSMQALWEWRGGEPATDAAAAHARREGIQDDPAIRTLIRQRSFPQNELEEHSLELDISSEALREVHAAVHVASVLRKLGPSFDGAFQAVTKDARRLILTMRVVFPPTGHHPIR</sequence>
<comment type="caution">
    <text evidence="1">The sequence shown here is derived from an EMBL/GenBank/DDBJ whole genome shotgun (WGS) entry which is preliminary data.</text>
</comment>
<protein>
    <submittedName>
        <fullName evidence="1">Uncharacterized protein</fullName>
    </submittedName>
</protein>
<reference evidence="1" key="1">
    <citation type="submission" date="2021-01" db="EMBL/GenBank/DDBJ databases">
        <title>Whole genome shotgun sequence of Sphaerimonospora thailandensis NBRC 107569.</title>
        <authorList>
            <person name="Komaki H."/>
            <person name="Tamura T."/>
        </authorList>
    </citation>
    <scope>NUCLEOTIDE SEQUENCE</scope>
    <source>
        <strain evidence="1">NBRC 107569</strain>
    </source>
</reference>
<gene>
    <name evidence="1" type="ORF">Mth01_37960</name>
</gene>
<dbReference type="EMBL" id="BOOG01000036">
    <property type="protein sequence ID" value="GIH71543.1"/>
    <property type="molecule type" value="Genomic_DNA"/>
</dbReference>
<evidence type="ECO:0000313" key="2">
    <source>
        <dbReference type="Proteomes" id="UP000610966"/>
    </source>
</evidence>
<dbReference type="Proteomes" id="UP000610966">
    <property type="component" value="Unassembled WGS sequence"/>
</dbReference>
<keyword evidence="2" id="KW-1185">Reference proteome</keyword>